<evidence type="ECO:0008006" key="3">
    <source>
        <dbReference type="Google" id="ProtNLM"/>
    </source>
</evidence>
<dbReference type="RefSeq" id="WP_382271577.1">
    <property type="nucleotide sequence ID" value="NZ_JBHTBU010000001.1"/>
</dbReference>
<name>A0ABW2IAX4_9BURK</name>
<evidence type="ECO:0000313" key="2">
    <source>
        <dbReference type="Proteomes" id="UP001596542"/>
    </source>
</evidence>
<organism evidence="1 2">
    <name type="scientific">Herminiimonas glaciei</name>
    <dbReference type="NCBI Taxonomy" id="523788"/>
    <lineage>
        <taxon>Bacteria</taxon>
        <taxon>Pseudomonadati</taxon>
        <taxon>Pseudomonadota</taxon>
        <taxon>Betaproteobacteria</taxon>
        <taxon>Burkholderiales</taxon>
        <taxon>Oxalobacteraceae</taxon>
        <taxon>Herminiimonas</taxon>
    </lineage>
</organism>
<comment type="caution">
    <text evidence="1">The sequence shown here is derived from an EMBL/GenBank/DDBJ whole genome shotgun (WGS) entry which is preliminary data.</text>
</comment>
<keyword evidence="2" id="KW-1185">Reference proteome</keyword>
<gene>
    <name evidence="1" type="ORF">ACFQPC_09250</name>
</gene>
<reference evidence="2" key="1">
    <citation type="journal article" date="2019" name="Int. J. Syst. Evol. Microbiol.">
        <title>The Global Catalogue of Microorganisms (GCM) 10K type strain sequencing project: providing services to taxonomists for standard genome sequencing and annotation.</title>
        <authorList>
            <consortium name="The Broad Institute Genomics Platform"/>
            <consortium name="The Broad Institute Genome Sequencing Center for Infectious Disease"/>
            <person name="Wu L."/>
            <person name="Ma J."/>
        </authorList>
    </citation>
    <scope>NUCLEOTIDE SEQUENCE [LARGE SCALE GENOMIC DNA]</scope>
    <source>
        <strain evidence="2">KACC 12508</strain>
    </source>
</reference>
<accession>A0ABW2IAX4</accession>
<protein>
    <recommendedName>
        <fullName evidence="3">ATP-binding protein</fullName>
    </recommendedName>
</protein>
<sequence>MKLPQTIEELEELLASPITIPDNFNLDASSVLTRSSFPIEDIARAQTLNSLIRKIPTSHGSIKFSSQEQEVEALNILGTIPLGLLLIARAREWFPKNEQSRLKSIRADYFEQLHSWPDLARRDSTFLLCDDEYSKGLPFPLFDATGKLKSGQYFEKFVPSLVESVMQAEELRGEFISQSSLLTTLLFELFKNTQDHALFDARNQGIVGSVRLISCRFYDLNDLVVPSQKDSSVPLEPHIAFVKSLQKTGLSMREQAKKHYQGILEFSVMDSGPGFVGSWLRRPVTVDEDISTEYQAVLSCLRAGHSTARNPNRGLGLTDVLRALRKLNGFIRIRTNRISVYRDFNLLKDDMKDPVDAVLHDWRKGLSSKASVFGETTGAAVSVLVPVEV</sequence>
<dbReference type="Proteomes" id="UP001596542">
    <property type="component" value="Unassembled WGS sequence"/>
</dbReference>
<dbReference type="EMBL" id="JBHTBU010000001">
    <property type="protein sequence ID" value="MFC7288218.1"/>
    <property type="molecule type" value="Genomic_DNA"/>
</dbReference>
<proteinExistence type="predicted"/>
<evidence type="ECO:0000313" key="1">
    <source>
        <dbReference type="EMBL" id="MFC7288218.1"/>
    </source>
</evidence>